<name>A0ABS2PD73_9BACL</name>
<protein>
    <submittedName>
        <fullName evidence="1">Uncharacterized protein</fullName>
    </submittedName>
</protein>
<comment type="caution">
    <text evidence="1">The sequence shown here is derived from an EMBL/GenBank/DDBJ whole genome shotgun (WGS) entry which is preliminary data.</text>
</comment>
<evidence type="ECO:0000313" key="2">
    <source>
        <dbReference type="Proteomes" id="UP000741863"/>
    </source>
</evidence>
<dbReference type="EMBL" id="JAFBEC010000006">
    <property type="protein sequence ID" value="MBM7633269.1"/>
    <property type="molecule type" value="Genomic_DNA"/>
</dbReference>
<organism evidence="1 2">
    <name type="scientific">Geomicrobium sediminis</name>
    <dbReference type="NCBI Taxonomy" id="1347788"/>
    <lineage>
        <taxon>Bacteria</taxon>
        <taxon>Bacillati</taxon>
        <taxon>Bacillota</taxon>
        <taxon>Bacilli</taxon>
        <taxon>Bacillales</taxon>
        <taxon>Geomicrobium</taxon>
    </lineage>
</organism>
<accession>A0ABS2PD73</accession>
<dbReference type="Proteomes" id="UP000741863">
    <property type="component" value="Unassembled WGS sequence"/>
</dbReference>
<dbReference type="RefSeq" id="WP_204697867.1">
    <property type="nucleotide sequence ID" value="NZ_JAFBEC010000006.1"/>
</dbReference>
<sequence length="77" mass="9293">MKILSYGYWRKGQIRATFDLFPDSMVTFRRIGSFYFVYMISWSELDLVVTREHLKIMEILMNKELGTIDAYNSRRRS</sequence>
<keyword evidence="2" id="KW-1185">Reference proteome</keyword>
<reference evidence="1 2" key="1">
    <citation type="submission" date="2021-01" db="EMBL/GenBank/DDBJ databases">
        <title>Genomic Encyclopedia of Type Strains, Phase IV (KMG-IV): sequencing the most valuable type-strain genomes for metagenomic binning, comparative biology and taxonomic classification.</title>
        <authorList>
            <person name="Goeker M."/>
        </authorList>
    </citation>
    <scope>NUCLEOTIDE SEQUENCE [LARGE SCALE GENOMIC DNA]</scope>
    <source>
        <strain evidence="1 2">DSM 25540</strain>
    </source>
</reference>
<evidence type="ECO:0000313" key="1">
    <source>
        <dbReference type="EMBL" id="MBM7633269.1"/>
    </source>
</evidence>
<proteinExistence type="predicted"/>
<gene>
    <name evidence="1" type="ORF">JOD17_002363</name>
</gene>